<dbReference type="EMBL" id="JAGGKT010000002">
    <property type="protein sequence ID" value="MBP1930852.1"/>
    <property type="molecule type" value="Genomic_DNA"/>
</dbReference>
<evidence type="ECO:0000256" key="5">
    <source>
        <dbReference type="ARBA" id="ARBA00022989"/>
    </source>
</evidence>
<dbReference type="Proteomes" id="UP001519343">
    <property type="component" value="Unassembled WGS sequence"/>
</dbReference>
<dbReference type="SUPFAM" id="SSF103481">
    <property type="entry name" value="Multidrug resistance efflux transporter EmrE"/>
    <property type="match status" value="2"/>
</dbReference>
<evidence type="ECO:0000256" key="1">
    <source>
        <dbReference type="ARBA" id="ARBA00004651"/>
    </source>
</evidence>
<evidence type="ECO:0000256" key="6">
    <source>
        <dbReference type="ARBA" id="ARBA00023136"/>
    </source>
</evidence>
<feature type="transmembrane region" description="Helical" evidence="7">
    <location>
        <begin position="237"/>
        <end position="257"/>
    </location>
</feature>
<evidence type="ECO:0000259" key="8">
    <source>
        <dbReference type="Pfam" id="PF00892"/>
    </source>
</evidence>
<evidence type="ECO:0000256" key="2">
    <source>
        <dbReference type="ARBA" id="ARBA00007362"/>
    </source>
</evidence>
<dbReference type="Pfam" id="PF00892">
    <property type="entry name" value="EamA"/>
    <property type="match status" value="2"/>
</dbReference>
<comment type="similarity">
    <text evidence="2">Belongs to the EamA transporter family.</text>
</comment>
<comment type="subcellular location">
    <subcellularLocation>
        <location evidence="1">Cell membrane</location>
        <topology evidence="1">Multi-pass membrane protein</topology>
    </subcellularLocation>
</comment>
<feature type="transmembrane region" description="Helical" evidence="7">
    <location>
        <begin position="144"/>
        <end position="164"/>
    </location>
</feature>
<keyword evidence="3" id="KW-1003">Cell membrane</keyword>
<dbReference type="InterPro" id="IPR000620">
    <property type="entry name" value="EamA_dom"/>
</dbReference>
<feature type="transmembrane region" description="Helical" evidence="7">
    <location>
        <begin position="32"/>
        <end position="50"/>
    </location>
</feature>
<feature type="transmembrane region" description="Helical" evidence="7">
    <location>
        <begin position="120"/>
        <end position="138"/>
    </location>
</feature>
<evidence type="ECO:0000256" key="7">
    <source>
        <dbReference type="SAM" id="Phobius"/>
    </source>
</evidence>
<feature type="transmembrane region" description="Helical" evidence="7">
    <location>
        <begin position="91"/>
        <end position="111"/>
    </location>
</feature>
<accession>A0ABS4GL37</accession>
<feature type="transmembrane region" description="Helical" evidence="7">
    <location>
        <begin position="176"/>
        <end position="195"/>
    </location>
</feature>
<keyword evidence="4 7" id="KW-0812">Transmembrane</keyword>
<dbReference type="PANTHER" id="PTHR32322">
    <property type="entry name" value="INNER MEMBRANE TRANSPORTER"/>
    <property type="match status" value="1"/>
</dbReference>
<reference evidence="9 10" key="1">
    <citation type="submission" date="2021-03" db="EMBL/GenBank/DDBJ databases">
        <title>Genomic Encyclopedia of Type Strains, Phase IV (KMG-IV): sequencing the most valuable type-strain genomes for metagenomic binning, comparative biology and taxonomic classification.</title>
        <authorList>
            <person name="Goeker M."/>
        </authorList>
    </citation>
    <scope>NUCLEOTIDE SEQUENCE [LARGE SCALE GENOMIC DNA]</scope>
    <source>
        <strain evidence="9 10">DSM 24738</strain>
    </source>
</reference>
<feature type="transmembrane region" description="Helical" evidence="7">
    <location>
        <begin position="263"/>
        <end position="280"/>
    </location>
</feature>
<evidence type="ECO:0000313" key="9">
    <source>
        <dbReference type="EMBL" id="MBP1930852.1"/>
    </source>
</evidence>
<protein>
    <submittedName>
        <fullName evidence="9">Drug/metabolite transporter (DMT)-like permease</fullName>
    </submittedName>
</protein>
<dbReference type="RefSeq" id="WP_209808970.1">
    <property type="nucleotide sequence ID" value="NZ_JAGGKT010000002.1"/>
</dbReference>
<dbReference type="InterPro" id="IPR037185">
    <property type="entry name" value="EmrE-like"/>
</dbReference>
<dbReference type="InterPro" id="IPR050638">
    <property type="entry name" value="AA-Vitamin_Transporters"/>
</dbReference>
<feature type="domain" description="EamA" evidence="8">
    <location>
        <begin position="145"/>
        <end position="280"/>
    </location>
</feature>
<feature type="transmembrane region" description="Helical" evidence="7">
    <location>
        <begin position="207"/>
        <end position="230"/>
    </location>
</feature>
<dbReference type="Gene3D" id="1.10.3730.20">
    <property type="match status" value="1"/>
</dbReference>
<gene>
    <name evidence="9" type="ORF">J2Z37_000849</name>
</gene>
<dbReference type="PANTHER" id="PTHR32322:SF18">
    <property type="entry name" value="S-ADENOSYLMETHIONINE_S-ADENOSYLHOMOCYSTEINE TRANSPORTER"/>
    <property type="match status" value="1"/>
</dbReference>
<keyword evidence="6 7" id="KW-0472">Membrane</keyword>
<feature type="domain" description="EamA" evidence="8">
    <location>
        <begin position="3"/>
        <end position="134"/>
    </location>
</feature>
<evidence type="ECO:0000256" key="3">
    <source>
        <dbReference type="ARBA" id="ARBA00022475"/>
    </source>
</evidence>
<feature type="transmembrane region" description="Helical" evidence="7">
    <location>
        <begin position="62"/>
        <end position="79"/>
    </location>
</feature>
<comment type="caution">
    <text evidence="9">The sequence shown here is derived from an EMBL/GenBank/DDBJ whole genome shotgun (WGS) entry which is preliminary data.</text>
</comment>
<keyword evidence="5 7" id="KW-1133">Transmembrane helix</keyword>
<evidence type="ECO:0000256" key="4">
    <source>
        <dbReference type="ARBA" id="ARBA00022692"/>
    </source>
</evidence>
<organism evidence="9 10">
    <name type="scientific">Ammoniphilus resinae</name>
    <dbReference type="NCBI Taxonomy" id="861532"/>
    <lineage>
        <taxon>Bacteria</taxon>
        <taxon>Bacillati</taxon>
        <taxon>Bacillota</taxon>
        <taxon>Bacilli</taxon>
        <taxon>Bacillales</taxon>
        <taxon>Paenibacillaceae</taxon>
        <taxon>Aneurinibacillus group</taxon>
        <taxon>Ammoniphilus</taxon>
    </lineage>
</organism>
<name>A0ABS4GL37_9BACL</name>
<keyword evidence="10" id="KW-1185">Reference proteome</keyword>
<sequence>MKWFLRMAALILIWSLSWSIYKVTLNYTPPLLFSAMRCLIGGVFLTLFIWKTRNRIKWRKNWIIYLNAGILNMALFFGFQTAGLNLVPSGLFSVIVYFQPILVGFFSWLWIGEIMTISKVVGLILGFIGVISVSAEGFSGNISVFGVILGLLSALSWALGTIYVKKNANQVDSLWMVALQCLIGGIFLSGASLFTESWTSITWNGTYLFGLAFGSIFGITISWILYVWLVKTGDPSVVATYTFSVPLLAVMIGTLILGEPFTIYLLLGIVLIVASIYLVNKKPVPIRENESTEYQSA</sequence>
<proteinExistence type="inferred from homology"/>
<evidence type="ECO:0000313" key="10">
    <source>
        <dbReference type="Proteomes" id="UP001519343"/>
    </source>
</evidence>